<sequence>MWPTSSWRQCALLFQSRHRPSWVQRTPLSIQSSFSTSPSSNPSNSTWERSAKLVKNTDCTNPYLDKIRAETVDTSLQLKTIEDELCGAIGKALGRQGEKVLFAIRDMEKERGKYQDCLRIREFHAALEYADRYNEARKRALKARWELLVHRQAVGFTTENHNVVHSTFPISDALPSTLAGLEESLVMQSSSNTNNMYPRTEANDAQQRQKFGDQLSWWQRVGRWK</sequence>
<accession>A0ABD3P148</accession>
<gene>
    <name evidence="1" type="ORF">HJC23_003533</name>
</gene>
<protein>
    <submittedName>
        <fullName evidence="1">Uncharacterized protein</fullName>
    </submittedName>
</protein>
<proteinExistence type="predicted"/>
<dbReference type="Proteomes" id="UP001516023">
    <property type="component" value="Unassembled WGS sequence"/>
</dbReference>
<keyword evidence="2" id="KW-1185">Reference proteome</keyword>
<name>A0ABD3P148_9STRA</name>
<comment type="caution">
    <text evidence="1">The sequence shown here is derived from an EMBL/GenBank/DDBJ whole genome shotgun (WGS) entry which is preliminary data.</text>
</comment>
<evidence type="ECO:0000313" key="2">
    <source>
        <dbReference type="Proteomes" id="UP001516023"/>
    </source>
</evidence>
<organism evidence="1 2">
    <name type="scientific">Cyclotella cryptica</name>
    <dbReference type="NCBI Taxonomy" id="29204"/>
    <lineage>
        <taxon>Eukaryota</taxon>
        <taxon>Sar</taxon>
        <taxon>Stramenopiles</taxon>
        <taxon>Ochrophyta</taxon>
        <taxon>Bacillariophyta</taxon>
        <taxon>Coscinodiscophyceae</taxon>
        <taxon>Thalassiosirophycidae</taxon>
        <taxon>Stephanodiscales</taxon>
        <taxon>Stephanodiscaceae</taxon>
        <taxon>Cyclotella</taxon>
    </lineage>
</organism>
<evidence type="ECO:0000313" key="1">
    <source>
        <dbReference type="EMBL" id="KAL3781216.1"/>
    </source>
</evidence>
<reference evidence="1 2" key="1">
    <citation type="journal article" date="2020" name="G3 (Bethesda)">
        <title>Improved Reference Genome for Cyclotella cryptica CCMP332, a Model for Cell Wall Morphogenesis, Salinity Adaptation, and Lipid Production in Diatoms (Bacillariophyta).</title>
        <authorList>
            <person name="Roberts W.R."/>
            <person name="Downey K.M."/>
            <person name="Ruck E.C."/>
            <person name="Traller J.C."/>
            <person name="Alverson A.J."/>
        </authorList>
    </citation>
    <scope>NUCLEOTIDE SEQUENCE [LARGE SCALE GENOMIC DNA]</scope>
    <source>
        <strain evidence="1 2">CCMP332</strain>
    </source>
</reference>
<dbReference type="EMBL" id="JABMIG020000323">
    <property type="protein sequence ID" value="KAL3781216.1"/>
    <property type="molecule type" value="Genomic_DNA"/>
</dbReference>
<dbReference type="AlphaFoldDB" id="A0ABD3P148"/>